<feature type="transmembrane region" description="Helical" evidence="7">
    <location>
        <begin position="813"/>
        <end position="836"/>
    </location>
</feature>
<gene>
    <name evidence="10" type="ORF">RM641_27920</name>
</gene>
<dbReference type="PANTHER" id="PTHR30572">
    <property type="entry name" value="MEMBRANE COMPONENT OF TRANSPORTER-RELATED"/>
    <property type="match status" value="1"/>
</dbReference>
<proteinExistence type="inferred from homology"/>
<feature type="domain" description="ABC3 transporter permease C-terminal" evidence="8">
    <location>
        <begin position="726"/>
        <end position="838"/>
    </location>
</feature>
<feature type="transmembrane region" description="Helical" evidence="7">
    <location>
        <begin position="769"/>
        <end position="793"/>
    </location>
</feature>
<keyword evidence="3 7" id="KW-0812">Transmembrane</keyword>
<keyword evidence="4 7" id="KW-1133">Transmembrane helix</keyword>
<feature type="domain" description="MacB-like periplasmic core" evidence="9">
    <location>
        <begin position="529"/>
        <end position="693"/>
    </location>
</feature>
<evidence type="ECO:0000256" key="5">
    <source>
        <dbReference type="ARBA" id="ARBA00023136"/>
    </source>
</evidence>
<feature type="domain" description="ABC3 transporter permease C-terminal" evidence="8">
    <location>
        <begin position="263"/>
        <end position="382"/>
    </location>
</feature>
<feature type="transmembrane region" description="Helical" evidence="7">
    <location>
        <begin position="435"/>
        <end position="462"/>
    </location>
</feature>
<evidence type="ECO:0000259" key="8">
    <source>
        <dbReference type="Pfam" id="PF02687"/>
    </source>
</evidence>
<evidence type="ECO:0000256" key="3">
    <source>
        <dbReference type="ARBA" id="ARBA00022692"/>
    </source>
</evidence>
<evidence type="ECO:0000313" key="10">
    <source>
        <dbReference type="EMBL" id="MDT0391266.1"/>
    </source>
</evidence>
<feature type="transmembrane region" description="Helical" evidence="7">
    <location>
        <begin position="403"/>
        <end position="423"/>
    </location>
</feature>
<dbReference type="Pfam" id="PF12704">
    <property type="entry name" value="MacB_PCD"/>
    <property type="match status" value="2"/>
</dbReference>
<comment type="subcellular location">
    <subcellularLocation>
        <location evidence="1">Cell membrane</location>
        <topology evidence="1">Multi-pass membrane protein</topology>
    </subcellularLocation>
</comment>
<feature type="transmembrane region" description="Helical" evidence="7">
    <location>
        <begin position="483"/>
        <end position="507"/>
    </location>
</feature>
<protein>
    <submittedName>
        <fullName evidence="10">ABC transporter permease</fullName>
    </submittedName>
</protein>
<dbReference type="PROSITE" id="PS51257">
    <property type="entry name" value="PROKAR_LIPOPROTEIN"/>
    <property type="match status" value="1"/>
</dbReference>
<organism evidence="10 11">
    <name type="scientific">Streptomyces dubilierae</name>
    <dbReference type="NCBI Taxonomy" id="3075533"/>
    <lineage>
        <taxon>Bacteria</taxon>
        <taxon>Bacillati</taxon>
        <taxon>Actinomycetota</taxon>
        <taxon>Actinomycetes</taxon>
        <taxon>Kitasatosporales</taxon>
        <taxon>Streptomycetaceae</taxon>
        <taxon>Streptomyces</taxon>
    </lineage>
</organism>
<feature type="transmembrane region" description="Helical" evidence="7">
    <location>
        <begin position="260"/>
        <end position="285"/>
    </location>
</feature>
<feature type="transmembrane region" description="Helical" evidence="7">
    <location>
        <begin position="312"/>
        <end position="335"/>
    </location>
</feature>
<evidence type="ECO:0000313" key="11">
    <source>
        <dbReference type="Proteomes" id="UP001183586"/>
    </source>
</evidence>
<dbReference type="InterPro" id="IPR003838">
    <property type="entry name" value="ABC3_permease_C"/>
</dbReference>
<feature type="domain" description="MacB-like periplasmic core" evidence="9">
    <location>
        <begin position="25"/>
        <end position="221"/>
    </location>
</feature>
<evidence type="ECO:0000259" key="9">
    <source>
        <dbReference type="Pfam" id="PF12704"/>
    </source>
</evidence>
<keyword evidence="11" id="KW-1185">Reference proteome</keyword>
<reference evidence="11" key="1">
    <citation type="submission" date="2023-07" db="EMBL/GenBank/DDBJ databases">
        <title>30 novel species of actinomycetes from the DSMZ collection.</title>
        <authorList>
            <person name="Nouioui I."/>
        </authorList>
    </citation>
    <scope>NUCLEOTIDE SEQUENCE [LARGE SCALE GENOMIC DNA]</scope>
    <source>
        <strain evidence="11">DSM 41921</strain>
    </source>
</reference>
<dbReference type="InterPro" id="IPR025857">
    <property type="entry name" value="MacB_PCD"/>
</dbReference>
<dbReference type="Proteomes" id="UP001183586">
    <property type="component" value="Unassembled WGS sequence"/>
</dbReference>
<keyword evidence="2" id="KW-1003">Cell membrane</keyword>
<dbReference type="InterPro" id="IPR050250">
    <property type="entry name" value="Macrolide_Exporter_MacB"/>
</dbReference>
<dbReference type="Pfam" id="PF02687">
    <property type="entry name" value="FtsX"/>
    <property type="match status" value="2"/>
</dbReference>
<feature type="transmembrane region" description="Helical" evidence="7">
    <location>
        <begin position="721"/>
        <end position="748"/>
    </location>
</feature>
<accession>A0ABU2PGJ3</accession>
<dbReference type="PANTHER" id="PTHR30572:SF4">
    <property type="entry name" value="ABC TRANSPORTER PERMEASE YTRF"/>
    <property type="match status" value="1"/>
</dbReference>
<evidence type="ECO:0000256" key="6">
    <source>
        <dbReference type="ARBA" id="ARBA00038076"/>
    </source>
</evidence>
<dbReference type="RefSeq" id="WP_311686558.1">
    <property type="nucleotide sequence ID" value="NZ_JAVREU010000015.1"/>
</dbReference>
<comment type="caution">
    <text evidence="10">The sequence shown here is derived from an EMBL/GenBank/DDBJ whole genome shotgun (WGS) entry which is preliminary data.</text>
</comment>
<evidence type="ECO:0000256" key="7">
    <source>
        <dbReference type="SAM" id="Phobius"/>
    </source>
</evidence>
<feature type="transmembrane region" description="Helical" evidence="7">
    <location>
        <begin position="355"/>
        <end position="376"/>
    </location>
</feature>
<comment type="similarity">
    <text evidence="6">Belongs to the ABC-4 integral membrane protein family.</text>
</comment>
<evidence type="ECO:0000256" key="2">
    <source>
        <dbReference type="ARBA" id="ARBA00022475"/>
    </source>
</evidence>
<evidence type="ECO:0000256" key="1">
    <source>
        <dbReference type="ARBA" id="ARBA00004651"/>
    </source>
</evidence>
<name>A0ABU2PGJ3_9ACTN</name>
<keyword evidence="5 7" id="KW-0472">Membrane</keyword>
<sequence>MLRLAWRTLSGRRAGWAAGFVALVLALVMTTACAVLLESSARAGSSAERYAGADVVVGGQPFVPRAEDLRAALAGLPSVERAVPELSFPMTAVDASGRTVEVPWEGPSLGHSWESAVLGPFALRSGRAPSADREVVLDSVLAGRLGAGPGDTVRLTGPDGLRPYRVSGLVDPPRRPARQYAVFHTPDEARRLAGSAQPVRAIGLLAKGSVDPGALRRQVEQAVHDLYGDDSGSVVVASGAGRADAEFWDVPSPASVLSSLVGTFGALSLFVAGFVVSGTLTLAVAGRLTEIGLLRAVAATKGQIRRMIAMEVLLVTVAAALVGVPGGIGVAALLHRVLVSGGVIPPSFPLSVGPVAPWATVVLAGIVAQLAAFAAARRASRVRPVEVLRESAAPEPRPGWRRVLLGVCVLAGAGGCLGAVAAGRLDGGGGTAESMVLVLMVGVALLAPLICRVASAVLLVPLRPLLPRDGALAVRTLLRRNGRLAATATPLVLSVSLTGTLLCVPLVTAQGAARAERERLVADHVVSASGPGIAPGYAERAARLPGVAAASGQLSVSGELSRVDAGGRAAGPDAGSLVGGGLVAMRAEAVPGLLDLGVRQGSLDRLGDTSVALGEGAAADLGVSVGDRVRVDWDDGGRDTYRVAAVYSRDSGFADALLPRASAARHAAAPLDDTVLVRTAPGADRSAVERELRVLAAEFPGARVGDGAAGAGSRSGAAAGLFVLLLLTMINLFTAVSVVNTLSMATAARRREFALLRLAGAQSGQVLRMLAWEAVLTCAVALLQAAVVCGSVLVPLSVALTGSAVPALAAGPLTALAAGACVLTVATVTLAGRLALRSSTATPGGLARAVS</sequence>
<evidence type="ECO:0000256" key="4">
    <source>
        <dbReference type="ARBA" id="ARBA00022989"/>
    </source>
</evidence>
<dbReference type="EMBL" id="JAVREU010000015">
    <property type="protein sequence ID" value="MDT0391266.1"/>
    <property type="molecule type" value="Genomic_DNA"/>
</dbReference>